<gene>
    <name evidence="2" type="ORF">MPAN_010620</name>
</gene>
<protein>
    <submittedName>
        <fullName evidence="2">Uncharacterized protein</fullName>
    </submittedName>
</protein>
<evidence type="ECO:0000313" key="2">
    <source>
        <dbReference type="EMBL" id="BCR36169.1"/>
    </source>
</evidence>
<name>A0A7U9TKD9_9MOLU</name>
<dbReference type="KEGG" id="manr:MPAN_010620"/>
<dbReference type="Pfam" id="PF02368">
    <property type="entry name" value="Big_2"/>
    <property type="match status" value="1"/>
</dbReference>
<organism evidence="2 3">
    <name type="scientific">Mariniplasma anaerobium</name>
    <dbReference type="NCBI Taxonomy" id="2735436"/>
    <lineage>
        <taxon>Bacteria</taxon>
        <taxon>Bacillati</taxon>
        <taxon>Mycoplasmatota</taxon>
        <taxon>Mollicutes</taxon>
        <taxon>Acholeplasmatales</taxon>
        <taxon>Acholeplasmataceae</taxon>
        <taxon>Mariniplasma</taxon>
    </lineage>
</organism>
<dbReference type="PROSITE" id="PS51257">
    <property type="entry name" value="PROKAR_LIPOPROTEIN"/>
    <property type="match status" value="1"/>
</dbReference>
<dbReference type="EMBL" id="AP024412">
    <property type="protein sequence ID" value="BCR36169.1"/>
    <property type="molecule type" value="Genomic_DNA"/>
</dbReference>
<comment type="subcellular location">
    <subcellularLocation>
        <location evidence="1">Cell envelope</location>
    </subcellularLocation>
</comment>
<proteinExistence type="predicted"/>
<dbReference type="InterPro" id="IPR003343">
    <property type="entry name" value="Big_2"/>
</dbReference>
<dbReference type="Pfam" id="PF09479">
    <property type="entry name" value="Flg_new"/>
    <property type="match status" value="1"/>
</dbReference>
<dbReference type="SMART" id="SM00635">
    <property type="entry name" value="BID_2"/>
    <property type="match status" value="1"/>
</dbReference>
<reference evidence="2" key="1">
    <citation type="submission" date="2021-01" db="EMBL/GenBank/DDBJ databases">
        <title>Draft genome sequence of Acholeplasmataceae bacterium strain Mahy22.</title>
        <authorList>
            <person name="Watanabe M."/>
            <person name="Kojima H."/>
            <person name="Fukui M."/>
        </authorList>
    </citation>
    <scope>NUCLEOTIDE SEQUENCE</scope>
    <source>
        <strain evidence="2">Mahy22</strain>
    </source>
</reference>
<dbReference type="InterPro" id="IPR013378">
    <property type="entry name" value="InlB-like_B-rpt"/>
</dbReference>
<dbReference type="Gene3D" id="2.60.40.1080">
    <property type="match status" value="1"/>
</dbReference>
<dbReference type="Gene3D" id="2.160.20.110">
    <property type="match status" value="2"/>
</dbReference>
<dbReference type="InterPro" id="IPR042229">
    <property type="entry name" value="Listeria/Bacterioides_rpt_sf"/>
</dbReference>
<evidence type="ECO:0000313" key="3">
    <source>
        <dbReference type="Proteomes" id="UP000620133"/>
    </source>
</evidence>
<dbReference type="Proteomes" id="UP000620133">
    <property type="component" value="Chromosome"/>
</dbReference>
<dbReference type="RefSeq" id="WP_176239631.1">
    <property type="nucleotide sequence ID" value="NZ_AP024412.1"/>
</dbReference>
<accession>A0A7U9TKD9</accession>
<dbReference type="GO" id="GO:0030313">
    <property type="term" value="C:cell envelope"/>
    <property type="evidence" value="ECO:0007669"/>
    <property type="project" value="UniProtKB-SubCell"/>
</dbReference>
<dbReference type="InterPro" id="IPR008964">
    <property type="entry name" value="Invasin/intimin_cell_adhesion"/>
</dbReference>
<dbReference type="Gene3D" id="2.60.40.4270">
    <property type="entry name" value="Listeria-Bacteroides repeat domain"/>
    <property type="match status" value="1"/>
</dbReference>
<dbReference type="SUPFAM" id="SSF49373">
    <property type="entry name" value="Invasin/intimin cell-adhesion fragments"/>
    <property type="match status" value="1"/>
</dbReference>
<dbReference type="AlphaFoldDB" id="A0A7U9TKD9"/>
<evidence type="ECO:0000256" key="1">
    <source>
        <dbReference type="ARBA" id="ARBA00004196"/>
    </source>
</evidence>
<keyword evidence="3" id="KW-1185">Reference proteome</keyword>
<sequence length="1127" mass="118364">MKKMFLLIAAVLLLGFAVGCKQTTEEELKYTVTFDTAGGTLIAEQEVLNGGKVTKPSDPLRDGYLFSDIWMNGTFEWDFNIDIVTEDITLVATWIEISSTPTNIMVTDEIFSSNITWQQTDAELQTFSVYVKPVDGTSYTEVDGAFDIDDQEVLDTVVFTPTVIPQGGYYLVKVVAGIEEAISEEVLLGGLGSQENPYRVSMVSDVLAILDGDVSADAYYQQVQDVLMTLTEPIEINNDRKIVFNGQYDGNNKAISFTGNGGLFHEIGEAGVVKNLIIDATTTLSAAEDNLYPIGAVADTNNGLIENIDARASLTNARYQGELVVFTGTVDLTDQTSGAGGLVGVNGLTGTISNVSVGGAGAVKAGRGVGGVSAYNYGLIQQAYVTATLPAGNQANSGRSSNTYSFGGGITGYNFGTITQSVVSGRVFAQSAYSTSGDGNEGKNVGFGGIAGYNEGVISESSFARSLSAKEFIDKSMAEALGDSANNLGVASVHGDLYVGGIAGINAGEITNTYVGGAIIGGRDFVGGVTGLTLTGGTITNTYVFAEVAIKDDGGVKLTAANTKTTLTKYDIAPSGFDANTVFFRDLVNSSTSNAWKSGDSQLPMLPEFNAADLTKLGNKFAASGVLLWQQGAVTGVNIVLDSVVLPFGATENLEFSISPANAPDAFTTWTSSDEAIVEISGDGVITGVGAGNATVTVTTRDGGYTDTIEVTVEDYTQITSVVVTADSITLPEVNNIDVRDEIEIGSIIELTVEILPLDAEYQGYTISTSNSRAEAVGNVVTFVYGNTGPGSVSIKIDFEDASMDTLEYRFTTIEGAGEDISITDVTVTTDVLTLPEANNDAIRDEVYIGTVATFSIDILPLNATNQNYTITTSNSRAEAVDNVVTFVYGDTGPGSVSVYVTFEDPAIGELNYRFTTLEAPAEISITSVVVTTDVLTLPEANNADVRDLVDIGTVATFSVEILPANATNQNYTVTTSNSRAEAVGNVVTFVYGSTGPGSVSVYVTFEDPAIGELNYRFTTVEVVADVPITSVVVTADVLTLPEANNDAIRDAVDIGTVVTISVDSILPANATNQNYTVTTSNSRAEVNGNVVTFVLGSGAGSVSIYVTFEDTAIGELNYRFTTVVVD</sequence>